<gene>
    <name evidence="5" type="ORF">TVAG_019410</name>
</gene>
<sequence length="449" mass="51687">MFLDTGSILSFLTLDELCCTASRVKFTNDLVSKLISLTFDECNEYDKIKLLKSIRLSTKDKLHENVKLFENILNELNIPILTTLFNSIKTHLEQKEPKESKKEETKKEETKKEKTTVETERTLLPISEAAVKHYQVPREQSECIPLPALFSDSYDSDRSNSISELEQLFLKGVSQGGNTELLVEILENNPQFNLYCENNNKMNAMLIAIKNGNLKMVELLIDHGFDINRNNSEKICPLYAAIKEKNLEMFKFLVSKNAKLDILIKNQARLIDATVIHDAIDIFKYLNEELKMDFDIECARYSALYSYTEMLDFLWKRYPSIYNELIPVVIFLAASNGNTHGINYFIDKQKIPIEVSDRKGRTPLIYAIKHNEPDSVKLLLKKNANVNIRVYSKKDKIKDVFYYAAKSGNTDIFFALYTKNQNIGDYGRLIAAAKQANKSDMVEFLRSQQ</sequence>
<keyword evidence="6" id="KW-1185">Reference proteome</keyword>
<dbReference type="PANTHER" id="PTHR24198">
    <property type="entry name" value="ANKYRIN REPEAT AND PROTEIN KINASE DOMAIN-CONTAINING PROTEIN"/>
    <property type="match status" value="1"/>
</dbReference>
<name>A2DX14_TRIV3</name>
<accession>A2DX14</accession>
<dbReference type="GO" id="GO:0045944">
    <property type="term" value="P:positive regulation of transcription by RNA polymerase II"/>
    <property type="evidence" value="ECO:0000318"/>
    <property type="project" value="GO_Central"/>
</dbReference>
<dbReference type="GO" id="GO:0000976">
    <property type="term" value="F:transcription cis-regulatory region binding"/>
    <property type="evidence" value="ECO:0000318"/>
    <property type="project" value="GO_Central"/>
</dbReference>
<evidence type="ECO:0000313" key="6">
    <source>
        <dbReference type="Proteomes" id="UP000001542"/>
    </source>
</evidence>
<keyword evidence="2 3" id="KW-0040">ANK repeat</keyword>
<dbReference type="SMART" id="SM00248">
    <property type="entry name" value="ANK"/>
    <property type="match status" value="4"/>
</dbReference>
<dbReference type="SUPFAM" id="SSF48403">
    <property type="entry name" value="Ankyrin repeat"/>
    <property type="match status" value="1"/>
</dbReference>
<evidence type="ECO:0000256" key="4">
    <source>
        <dbReference type="SAM" id="MobiDB-lite"/>
    </source>
</evidence>
<dbReference type="VEuPathDB" id="TrichDB:TVAGG3_0185070"/>
<dbReference type="AlphaFoldDB" id="A2DX14"/>
<dbReference type="InterPro" id="IPR036770">
    <property type="entry name" value="Ankyrin_rpt-contain_sf"/>
</dbReference>
<feature type="repeat" description="ANK" evidence="3">
    <location>
        <begin position="359"/>
        <end position="391"/>
    </location>
</feature>
<dbReference type="eggNOG" id="KOG0504">
    <property type="taxonomic scope" value="Eukaryota"/>
</dbReference>
<reference evidence="5" key="2">
    <citation type="journal article" date="2007" name="Science">
        <title>Draft genome sequence of the sexually transmitted pathogen Trichomonas vaginalis.</title>
        <authorList>
            <person name="Carlton J.M."/>
            <person name="Hirt R.P."/>
            <person name="Silva J.C."/>
            <person name="Delcher A.L."/>
            <person name="Schatz M."/>
            <person name="Zhao Q."/>
            <person name="Wortman J.R."/>
            <person name="Bidwell S.L."/>
            <person name="Alsmark U.C.M."/>
            <person name="Besteiro S."/>
            <person name="Sicheritz-Ponten T."/>
            <person name="Noel C.J."/>
            <person name="Dacks J.B."/>
            <person name="Foster P.G."/>
            <person name="Simillion C."/>
            <person name="Van de Peer Y."/>
            <person name="Miranda-Saavedra D."/>
            <person name="Barton G.J."/>
            <person name="Westrop G.D."/>
            <person name="Mueller S."/>
            <person name="Dessi D."/>
            <person name="Fiori P.L."/>
            <person name="Ren Q."/>
            <person name="Paulsen I."/>
            <person name="Zhang H."/>
            <person name="Bastida-Corcuera F.D."/>
            <person name="Simoes-Barbosa A."/>
            <person name="Brown M.T."/>
            <person name="Hayes R.D."/>
            <person name="Mukherjee M."/>
            <person name="Okumura C.Y."/>
            <person name="Schneider R."/>
            <person name="Smith A.J."/>
            <person name="Vanacova S."/>
            <person name="Villalvazo M."/>
            <person name="Haas B.J."/>
            <person name="Pertea M."/>
            <person name="Feldblyum T.V."/>
            <person name="Utterback T.R."/>
            <person name="Shu C.L."/>
            <person name="Osoegawa K."/>
            <person name="de Jong P.J."/>
            <person name="Hrdy I."/>
            <person name="Horvathova L."/>
            <person name="Zubacova Z."/>
            <person name="Dolezal P."/>
            <person name="Malik S.B."/>
            <person name="Logsdon J.M. Jr."/>
            <person name="Henze K."/>
            <person name="Gupta A."/>
            <person name="Wang C.C."/>
            <person name="Dunne R.L."/>
            <person name="Upcroft J.A."/>
            <person name="Upcroft P."/>
            <person name="White O."/>
            <person name="Salzberg S.L."/>
            <person name="Tang P."/>
            <person name="Chiu C.-H."/>
            <person name="Lee Y.-S."/>
            <person name="Embley T.M."/>
            <person name="Coombs G.H."/>
            <person name="Mottram J.C."/>
            <person name="Tachezy J."/>
            <person name="Fraser-Liggett C.M."/>
            <person name="Johnson P.J."/>
        </authorList>
    </citation>
    <scope>NUCLEOTIDE SEQUENCE [LARGE SCALE GENOMIC DNA]</scope>
    <source>
        <strain evidence="5">G3</strain>
    </source>
</reference>
<dbReference type="Proteomes" id="UP000001542">
    <property type="component" value="Unassembled WGS sequence"/>
</dbReference>
<dbReference type="InterPro" id="IPR002110">
    <property type="entry name" value="Ankyrin_rpt"/>
</dbReference>
<protein>
    <submittedName>
        <fullName evidence="5">Uncharacterized protein</fullName>
    </submittedName>
</protein>
<dbReference type="PANTHER" id="PTHR24198:SF165">
    <property type="entry name" value="ANKYRIN REPEAT-CONTAINING PROTEIN-RELATED"/>
    <property type="match status" value="1"/>
</dbReference>
<keyword evidence="1" id="KW-0677">Repeat</keyword>
<dbReference type="KEGG" id="tva:4773041"/>
<dbReference type="OrthoDB" id="426293at2759"/>
<evidence type="ECO:0000256" key="2">
    <source>
        <dbReference type="ARBA" id="ARBA00023043"/>
    </source>
</evidence>
<dbReference type="EMBL" id="DS113261">
    <property type="protein sequence ID" value="EAY15041.1"/>
    <property type="molecule type" value="Genomic_DNA"/>
</dbReference>
<dbReference type="InParanoid" id="A2DX14"/>
<dbReference type="VEuPathDB" id="TrichDB:TVAG_019410"/>
<dbReference type="STRING" id="5722.A2DX14"/>
<dbReference type="GO" id="GO:0005634">
    <property type="term" value="C:nucleus"/>
    <property type="evidence" value="ECO:0000318"/>
    <property type="project" value="GO_Central"/>
</dbReference>
<proteinExistence type="predicted"/>
<dbReference type="Pfam" id="PF12796">
    <property type="entry name" value="Ank_2"/>
    <property type="match status" value="2"/>
</dbReference>
<dbReference type="RefSeq" id="XP_001327264.1">
    <property type="nucleotide sequence ID" value="XM_001327229.1"/>
</dbReference>
<evidence type="ECO:0000313" key="5">
    <source>
        <dbReference type="EMBL" id="EAY15041.1"/>
    </source>
</evidence>
<dbReference type="Gene3D" id="1.25.40.20">
    <property type="entry name" value="Ankyrin repeat-containing domain"/>
    <property type="match status" value="2"/>
</dbReference>
<feature type="repeat" description="ANK" evidence="3">
    <location>
        <begin position="200"/>
        <end position="232"/>
    </location>
</feature>
<dbReference type="PROSITE" id="PS50088">
    <property type="entry name" value="ANK_REPEAT"/>
    <property type="match status" value="2"/>
</dbReference>
<dbReference type="SMR" id="A2DX14"/>
<evidence type="ECO:0000256" key="1">
    <source>
        <dbReference type="ARBA" id="ARBA00022737"/>
    </source>
</evidence>
<feature type="region of interest" description="Disordered" evidence="4">
    <location>
        <begin position="93"/>
        <end position="119"/>
    </location>
</feature>
<evidence type="ECO:0000256" key="3">
    <source>
        <dbReference type="PROSITE-ProRule" id="PRU00023"/>
    </source>
</evidence>
<dbReference type="PROSITE" id="PS50297">
    <property type="entry name" value="ANK_REP_REGION"/>
    <property type="match status" value="2"/>
</dbReference>
<organism evidence="5 6">
    <name type="scientific">Trichomonas vaginalis (strain ATCC PRA-98 / G3)</name>
    <dbReference type="NCBI Taxonomy" id="412133"/>
    <lineage>
        <taxon>Eukaryota</taxon>
        <taxon>Metamonada</taxon>
        <taxon>Parabasalia</taxon>
        <taxon>Trichomonadida</taxon>
        <taxon>Trichomonadidae</taxon>
        <taxon>Trichomonas</taxon>
    </lineage>
</organism>
<reference evidence="5" key="1">
    <citation type="submission" date="2006-10" db="EMBL/GenBank/DDBJ databases">
        <authorList>
            <person name="Amadeo P."/>
            <person name="Zhao Q."/>
            <person name="Wortman J."/>
            <person name="Fraser-Liggett C."/>
            <person name="Carlton J."/>
        </authorList>
    </citation>
    <scope>NUCLEOTIDE SEQUENCE</scope>
    <source>
        <strain evidence="5">G3</strain>
    </source>
</reference>